<proteinExistence type="predicted"/>
<sequence>MNPAAPFPQHEHSSTEDARSADARLVCATRIKLKGEADWHIHPSAPSFFICASCFSDLDSASAFVKSCSIVRKGSVFCNWNTPRILQHLWPEAQASGDLTTLLAWMKRRSEEIKDCKGFGVGVSARDGLKWFSPAHDEIPGFIACEACYEEAVLATPVGDRFALNTAQINDGATCDMQVPYIHRSLVKKCKKDTDWQRFVEEARTRLALLPCPKMTHRPESEGKWWTLTGVDGSVFSICEACHVDFVDGDQVLKKLFERIPLQSFPGGLVTDRGYNCDYDLNIPLEHVVAMAQHHNWSLEKTRSTLLAVVTKPRCAVPDGLENGVYYNFHDEIADFGVCQACYTGLFKTHGWEKHFKNEPKTIPGKTFCVFHPKLNRSFQYACKFLQVVQGTAQFSDWEAEIRKWIKIPLCPTFQGAKDRLWWGWNNCTACEECFNDVIVGTRYEKTLPSHAHFLADNNMCCLYSTRMRGMYKEACETGDIDTFLAFCAKRLEIYQKTVPRIMVLRLEIQNDYSMWMAQSVFAQGQRIANSISVISGTDRVYRSGATGNIYASYAGLAAENAQASADDHFARAQGMGRQHEMYTLADIWSKYE</sequence>
<comment type="caution">
    <text evidence="1">The sequence shown here is derived from an EMBL/GenBank/DDBJ whole genome shotgun (WGS) entry which is preliminary data.</text>
</comment>
<accession>A0AAV9HD95</accession>
<evidence type="ECO:0000313" key="1">
    <source>
        <dbReference type="EMBL" id="KAK4458378.1"/>
    </source>
</evidence>
<evidence type="ECO:0008006" key="3">
    <source>
        <dbReference type="Google" id="ProtNLM"/>
    </source>
</evidence>
<gene>
    <name evidence="1" type="ORF">QBC42DRAFT_210433</name>
</gene>
<protein>
    <recommendedName>
        <fullName evidence="3">Integral membrane protein</fullName>
    </recommendedName>
</protein>
<evidence type="ECO:0000313" key="2">
    <source>
        <dbReference type="Proteomes" id="UP001321749"/>
    </source>
</evidence>
<organism evidence="1 2">
    <name type="scientific">Cladorrhinum samala</name>
    <dbReference type="NCBI Taxonomy" id="585594"/>
    <lineage>
        <taxon>Eukaryota</taxon>
        <taxon>Fungi</taxon>
        <taxon>Dikarya</taxon>
        <taxon>Ascomycota</taxon>
        <taxon>Pezizomycotina</taxon>
        <taxon>Sordariomycetes</taxon>
        <taxon>Sordariomycetidae</taxon>
        <taxon>Sordariales</taxon>
        <taxon>Podosporaceae</taxon>
        <taxon>Cladorrhinum</taxon>
    </lineage>
</organism>
<reference evidence="1" key="2">
    <citation type="submission" date="2023-06" db="EMBL/GenBank/DDBJ databases">
        <authorList>
            <consortium name="Lawrence Berkeley National Laboratory"/>
            <person name="Mondo S.J."/>
            <person name="Hensen N."/>
            <person name="Bonometti L."/>
            <person name="Westerberg I."/>
            <person name="Brannstrom I.O."/>
            <person name="Guillou S."/>
            <person name="Cros-Aarteil S."/>
            <person name="Calhoun S."/>
            <person name="Haridas S."/>
            <person name="Kuo A."/>
            <person name="Pangilinan J."/>
            <person name="Riley R."/>
            <person name="Labutti K."/>
            <person name="Andreopoulos B."/>
            <person name="Lipzen A."/>
            <person name="Chen C."/>
            <person name="Yanf M."/>
            <person name="Daum C."/>
            <person name="Ng V."/>
            <person name="Clum A."/>
            <person name="Steindorff A."/>
            <person name="Ohm R."/>
            <person name="Martin F."/>
            <person name="Silar P."/>
            <person name="Natvig D."/>
            <person name="Lalanne C."/>
            <person name="Gautier V."/>
            <person name="Ament-Velasquez S.L."/>
            <person name="Kruys A."/>
            <person name="Hutchinson M.I."/>
            <person name="Powell A.J."/>
            <person name="Barry K."/>
            <person name="Miller A.N."/>
            <person name="Grigoriev I.V."/>
            <person name="Debuchy R."/>
            <person name="Gladieux P."/>
            <person name="Thoren M.H."/>
            <person name="Johannesson H."/>
        </authorList>
    </citation>
    <scope>NUCLEOTIDE SEQUENCE</scope>
    <source>
        <strain evidence="1">PSN324</strain>
    </source>
</reference>
<keyword evidence="2" id="KW-1185">Reference proteome</keyword>
<dbReference type="EMBL" id="MU865071">
    <property type="protein sequence ID" value="KAK4458378.1"/>
    <property type="molecule type" value="Genomic_DNA"/>
</dbReference>
<reference evidence="1" key="1">
    <citation type="journal article" date="2023" name="Mol. Phylogenet. Evol.">
        <title>Genome-scale phylogeny and comparative genomics of the fungal order Sordariales.</title>
        <authorList>
            <person name="Hensen N."/>
            <person name="Bonometti L."/>
            <person name="Westerberg I."/>
            <person name="Brannstrom I.O."/>
            <person name="Guillou S."/>
            <person name="Cros-Aarteil S."/>
            <person name="Calhoun S."/>
            <person name="Haridas S."/>
            <person name="Kuo A."/>
            <person name="Mondo S."/>
            <person name="Pangilinan J."/>
            <person name="Riley R."/>
            <person name="LaButti K."/>
            <person name="Andreopoulos B."/>
            <person name="Lipzen A."/>
            <person name="Chen C."/>
            <person name="Yan M."/>
            <person name="Daum C."/>
            <person name="Ng V."/>
            <person name="Clum A."/>
            <person name="Steindorff A."/>
            <person name="Ohm R.A."/>
            <person name="Martin F."/>
            <person name="Silar P."/>
            <person name="Natvig D.O."/>
            <person name="Lalanne C."/>
            <person name="Gautier V."/>
            <person name="Ament-Velasquez S.L."/>
            <person name="Kruys A."/>
            <person name="Hutchinson M.I."/>
            <person name="Powell A.J."/>
            <person name="Barry K."/>
            <person name="Miller A.N."/>
            <person name="Grigoriev I.V."/>
            <person name="Debuchy R."/>
            <person name="Gladieux P."/>
            <person name="Hiltunen Thoren M."/>
            <person name="Johannesson H."/>
        </authorList>
    </citation>
    <scope>NUCLEOTIDE SEQUENCE</scope>
    <source>
        <strain evidence="1">PSN324</strain>
    </source>
</reference>
<name>A0AAV9HD95_9PEZI</name>
<dbReference type="AlphaFoldDB" id="A0AAV9HD95"/>
<dbReference type="Proteomes" id="UP001321749">
    <property type="component" value="Unassembled WGS sequence"/>
</dbReference>